<reference evidence="2 3" key="1">
    <citation type="submission" date="2021-06" db="EMBL/GenBank/DDBJ databases">
        <authorList>
            <person name="Palmer J.M."/>
        </authorList>
    </citation>
    <scope>NUCLEOTIDE SEQUENCE [LARGE SCALE GENOMIC DNA]</scope>
    <source>
        <strain evidence="2 3">MEX-2019</strain>
        <tissue evidence="2">Muscle</tissue>
    </source>
</reference>
<evidence type="ECO:0000256" key="1">
    <source>
        <dbReference type="SAM" id="MobiDB-lite"/>
    </source>
</evidence>
<dbReference type="EMBL" id="JAHHUM010002932">
    <property type="protein sequence ID" value="KAK5599530.1"/>
    <property type="molecule type" value="Genomic_DNA"/>
</dbReference>
<keyword evidence="3" id="KW-1185">Reference proteome</keyword>
<protein>
    <submittedName>
        <fullName evidence="2">Uncharacterized protein</fullName>
    </submittedName>
</protein>
<comment type="caution">
    <text evidence="2">The sequence shown here is derived from an EMBL/GenBank/DDBJ whole genome shotgun (WGS) entry which is preliminary data.</text>
</comment>
<accession>A0AAV9QUP9</accession>
<organism evidence="2 3">
    <name type="scientific">Crenichthys baileyi</name>
    <name type="common">White River springfish</name>
    <dbReference type="NCBI Taxonomy" id="28760"/>
    <lineage>
        <taxon>Eukaryota</taxon>
        <taxon>Metazoa</taxon>
        <taxon>Chordata</taxon>
        <taxon>Craniata</taxon>
        <taxon>Vertebrata</taxon>
        <taxon>Euteleostomi</taxon>
        <taxon>Actinopterygii</taxon>
        <taxon>Neopterygii</taxon>
        <taxon>Teleostei</taxon>
        <taxon>Neoteleostei</taxon>
        <taxon>Acanthomorphata</taxon>
        <taxon>Ovalentaria</taxon>
        <taxon>Atherinomorphae</taxon>
        <taxon>Cyprinodontiformes</taxon>
        <taxon>Goodeidae</taxon>
        <taxon>Crenichthys</taxon>
    </lineage>
</organism>
<evidence type="ECO:0000313" key="2">
    <source>
        <dbReference type="EMBL" id="KAK5599530.1"/>
    </source>
</evidence>
<dbReference type="Proteomes" id="UP001311232">
    <property type="component" value="Unassembled WGS sequence"/>
</dbReference>
<name>A0AAV9QUP9_9TELE</name>
<feature type="region of interest" description="Disordered" evidence="1">
    <location>
        <begin position="56"/>
        <end position="76"/>
    </location>
</feature>
<dbReference type="AlphaFoldDB" id="A0AAV9QUP9"/>
<feature type="compositionally biased region" description="Basic and acidic residues" evidence="1">
    <location>
        <begin position="7"/>
        <end position="33"/>
    </location>
</feature>
<feature type="compositionally biased region" description="Polar residues" evidence="1">
    <location>
        <begin position="61"/>
        <end position="76"/>
    </location>
</feature>
<proteinExistence type="predicted"/>
<feature type="region of interest" description="Disordered" evidence="1">
    <location>
        <begin position="1"/>
        <end position="42"/>
    </location>
</feature>
<evidence type="ECO:0000313" key="3">
    <source>
        <dbReference type="Proteomes" id="UP001311232"/>
    </source>
</evidence>
<gene>
    <name evidence="2" type="ORF">CRENBAI_019970</name>
</gene>
<sequence>MTSKRNGRVDEESTNRRAARRKEAASTSKRQEPKPVLSEGGKSRIWRHLVGLLRETDERSTVSPENPNEAQLPNPKSTFYTRNFWESSRIKANQWNFEEL</sequence>